<name>A0A512NAE4_9HYPH</name>
<dbReference type="AlphaFoldDB" id="A0A512NAE4"/>
<protein>
    <submittedName>
        <fullName evidence="1">Uncharacterized protein</fullName>
    </submittedName>
</protein>
<keyword evidence="2" id="KW-1185">Reference proteome</keyword>
<sequence>MVDIVLEPNVRRRRGREPLSGKKKAAALFRVWHGVRELIEQAERLGDSELVHFLAVTQLLVEERATTVTSGVAAFEHVDTSLPN</sequence>
<evidence type="ECO:0000313" key="1">
    <source>
        <dbReference type="EMBL" id="GEP55944.1"/>
    </source>
</evidence>
<dbReference type="RefSeq" id="WP_147150028.1">
    <property type="nucleotide sequence ID" value="NZ_BKAJ01000049.1"/>
</dbReference>
<evidence type="ECO:0000313" key="2">
    <source>
        <dbReference type="Proteomes" id="UP000321058"/>
    </source>
</evidence>
<comment type="caution">
    <text evidence="1">The sequence shown here is derived from an EMBL/GenBank/DDBJ whole genome shotgun (WGS) entry which is preliminary data.</text>
</comment>
<dbReference type="EMBL" id="BKAJ01000049">
    <property type="protein sequence ID" value="GEP55944.1"/>
    <property type="molecule type" value="Genomic_DNA"/>
</dbReference>
<proteinExistence type="predicted"/>
<reference evidence="1 2" key="1">
    <citation type="submission" date="2019-07" db="EMBL/GenBank/DDBJ databases">
        <title>Whole genome shotgun sequence of Reyranella soli NBRC 108950.</title>
        <authorList>
            <person name="Hosoyama A."/>
            <person name="Uohara A."/>
            <person name="Ohji S."/>
            <person name="Ichikawa N."/>
        </authorList>
    </citation>
    <scope>NUCLEOTIDE SEQUENCE [LARGE SCALE GENOMIC DNA]</scope>
    <source>
        <strain evidence="1 2">NBRC 108950</strain>
    </source>
</reference>
<accession>A0A512NAE4</accession>
<gene>
    <name evidence="1" type="ORF">RSO01_31100</name>
</gene>
<dbReference type="Proteomes" id="UP000321058">
    <property type="component" value="Unassembled WGS sequence"/>
</dbReference>
<dbReference type="OrthoDB" id="7376015at2"/>
<organism evidence="1 2">
    <name type="scientific">Reyranella soli</name>
    <dbReference type="NCBI Taxonomy" id="1230389"/>
    <lineage>
        <taxon>Bacteria</taxon>
        <taxon>Pseudomonadati</taxon>
        <taxon>Pseudomonadota</taxon>
        <taxon>Alphaproteobacteria</taxon>
        <taxon>Hyphomicrobiales</taxon>
        <taxon>Reyranellaceae</taxon>
        <taxon>Reyranella</taxon>
    </lineage>
</organism>